<evidence type="ECO:0000313" key="2">
    <source>
        <dbReference type="EnsemblMetazoa" id="GMOY005286-PA"/>
    </source>
</evidence>
<feature type="transmembrane region" description="Helical" evidence="1">
    <location>
        <begin position="46"/>
        <end position="67"/>
    </location>
</feature>
<sequence>MCMYKLEKHKVSYNLTAWSAFINLFKFITGSIFIYNDELFVGAGYYFSVLCVGVSCLLTMQNFRILISCYNVLRHRRHNKLVIDYVDLAEEAFSNENEPVDLMFRFRCSTFMRFLVKMLLVVFCVTNSYLIFEGITHMIDDFIISKTIPTRMMASSSVVIILLLLCIPDMLCHIYYIALVGNILFLVSLGMAFKCPLDYQFGVDPIRDFWNFKIWPMTVFVVPFLTQVTALIIPLRFEMESSEYLKNPPYMVDVCLWALALTVCVVSYFFYGWYADELQRFPKNCVQREGPYGIIVMTIYALKSSIISLDIFDREDYNDRLTLVQIKHNNWKII</sequence>
<feature type="transmembrane region" description="Helical" evidence="1">
    <location>
        <begin position="12"/>
        <end position="34"/>
    </location>
</feature>
<feature type="transmembrane region" description="Helical" evidence="1">
    <location>
        <begin position="254"/>
        <end position="274"/>
    </location>
</feature>
<protein>
    <submittedName>
        <fullName evidence="2">Uncharacterized protein</fullName>
    </submittedName>
</protein>
<dbReference type="Proteomes" id="UP000092444">
    <property type="component" value="Unassembled WGS sequence"/>
</dbReference>
<organism evidence="2 3">
    <name type="scientific">Glossina morsitans morsitans</name>
    <name type="common">Savannah tsetse fly</name>
    <dbReference type="NCBI Taxonomy" id="37546"/>
    <lineage>
        <taxon>Eukaryota</taxon>
        <taxon>Metazoa</taxon>
        <taxon>Ecdysozoa</taxon>
        <taxon>Arthropoda</taxon>
        <taxon>Hexapoda</taxon>
        <taxon>Insecta</taxon>
        <taxon>Pterygota</taxon>
        <taxon>Neoptera</taxon>
        <taxon>Endopterygota</taxon>
        <taxon>Diptera</taxon>
        <taxon>Brachycera</taxon>
        <taxon>Muscomorpha</taxon>
        <taxon>Hippoboscoidea</taxon>
        <taxon>Glossinidae</taxon>
        <taxon>Glossina</taxon>
    </lineage>
</organism>
<keyword evidence="1" id="KW-0472">Membrane</keyword>
<feature type="transmembrane region" description="Helical" evidence="1">
    <location>
        <begin position="294"/>
        <end position="312"/>
    </location>
</feature>
<dbReference type="AlphaFoldDB" id="A0A1B0FN21"/>
<keyword evidence="1" id="KW-1133">Transmembrane helix</keyword>
<dbReference type="EnsemblMetazoa" id="GMOY005286-RA">
    <property type="protein sequence ID" value="GMOY005286-PA"/>
    <property type="gene ID" value="GMOY005286"/>
</dbReference>
<evidence type="ECO:0000256" key="1">
    <source>
        <dbReference type="SAM" id="Phobius"/>
    </source>
</evidence>
<keyword evidence="3" id="KW-1185">Reference proteome</keyword>
<proteinExistence type="predicted"/>
<name>A0A1B0FN21_GLOMM</name>
<keyword evidence="1" id="KW-0812">Transmembrane</keyword>
<dbReference type="STRING" id="37546.A0A1B0FN21"/>
<feature type="transmembrane region" description="Helical" evidence="1">
    <location>
        <begin position="152"/>
        <end position="167"/>
    </location>
</feature>
<feature type="transmembrane region" description="Helical" evidence="1">
    <location>
        <begin position="214"/>
        <end position="233"/>
    </location>
</feature>
<accession>A0A1B0FN21</accession>
<dbReference type="PhylomeDB" id="A0A1B0FN21"/>
<dbReference type="VEuPathDB" id="VectorBase:GMOY005286"/>
<feature type="transmembrane region" description="Helical" evidence="1">
    <location>
        <begin position="114"/>
        <end position="132"/>
    </location>
</feature>
<evidence type="ECO:0000313" key="3">
    <source>
        <dbReference type="Proteomes" id="UP000092444"/>
    </source>
</evidence>
<reference evidence="2" key="1">
    <citation type="submission" date="2020-05" db="UniProtKB">
        <authorList>
            <consortium name="EnsemblMetazoa"/>
        </authorList>
    </citation>
    <scope>IDENTIFICATION</scope>
    <source>
        <strain evidence="2">Yale</strain>
    </source>
</reference>
<dbReference type="EMBL" id="CCAG010005934">
    <property type="status" value="NOT_ANNOTATED_CDS"/>
    <property type="molecule type" value="Genomic_DNA"/>
</dbReference>
<feature type="transmembrane region" description="Helical" evidence="1">
    <location>
        <begin position="174"/>
        <end position="194"/>
    </location>
</feature>